<dbReference type="EMBL" id="JAOYFB010000003">
    <property type="protein sequence ID" value="KAK4011251.1"/>
    <property type="molecule type" value="Genomic_DNA"/>
</dbReference>
<evidence type="ECO:0000256" key="1">
    <source>
        <dbReference type="ARBA" id="ARBA00006475"/>
    </source>
</evidence>
<dbReference type="Gene3D" id="1.20.1050.10">
    <property type="match status" value="1"/>
</dbReference>
<dbReference type="Pfam" id="PF17172">
    <property type="entry name" value="GST_N_4"/>
    <property type="match status" value="1"/>
</dbReference>
<dbReference type="CDD" id="cd03193">
    <property type="entry name" value="GST_C_Metaxin"/>
    <property type="match status" value="1"/>
</dbReference>
<dbReference type="InterPro" id="IPR012336">
    <property type="entry name" value="Thioredoxin-like_fold"/>
</dbReference>
<name>A0ABQ9ZEA6_9CRUS</name>
<feature type="domain" description="Thioredoxin-like fold" evidence="3">
    <location>
        <begin position="31"/>
        <end position="123"/>
    </location>
</feature>
<proteinExistence type="inferred from homology"/>
<dbReference type="Pfam" id="PF17171">
    <property type="entry name" value="GST_C_6"/>
    <property type="match status" value="1"/>
</dbReference>
<dbReference type="InterPro" id="IPR050931">
    <property type="entry name" value="Mito_Protein_Transport_Metaxin"/>
</dbReference>
<dbReference type="InterPro" id="IPR036282">
    <property type="entry name" value="Glutathione-S-Trfase_C_sf"/>
</dbReference>
<accession>A0ABQ9ZEA6</accession>
<dbReference type="InterPro" id="IPR036249">
    <property type="entry name" value="Thioredoxin-like_sf"/>
</dbReference>
<evidence type="ECO:0000313" key="5">
    <source>
        <dbReference type="Proteomes" id="UP001234178"/>
    </source>
</evidence>
<gene>
    <name evidence="4" type="ORF">OUZ56_020364</name>
</gene>
<evidence type="ECO:0000259" key="2">
    <source>
        <dbReference type="Pfam" id="PF17171"/>
    </source>
</evidence>
<evidence type="ECO:0008006" key="6">
    <source>
        <dbReference type="Google" id="ProtNLM"/>
    </source>
</evidence>
<organism evidence="4 5">
    <name type="scientific">Daphnia magna</name>
    <dbReference type="NCBI Taxonomy" id="35525"/>
    <lineage>
        <taxon>Eukaryota</taxon>
        <taxon>Metazoa</taxon>
        <taxon>Ecdysozoa</taxon>
        <taxon>Arthropoda</taxon>
        <taxon>Crustacea</taxon>
        <taxon>Branchiopoda</taxon>
        <taxon>Diplostraca</taxon>
        <taxon>Cladocera</taxon>
        <taxon>Anomopoda</taxon>
        <taxon>Daphniidae</taxon>
        <taxon>Daphnia</taxon>
    </lineage>
</organism>
<feature type="domain" description="Metaxin glutathione S-transferase" evidence="2">
    <location>
        <begin position="174"/>
        <end position="236"/>
    </location>
</feature>
<protein>
    <recommendedName>
        <fullName evidence="6">Failed axon connections</fullName>
    </recommendedName>
</protein>
<reference evidence="4 5" key="1">
    <citation type="journal article" date="2023" name="Nucleic Acids Res.">
        <title>The hologenome of Daphnia magna reveals possible DNA methylation and microbiome-mediated evolution of the host genome.</title>
        <authorList>
            <person name="Chaturvedi A."/>
            <person name="Li X."/>
            <person name="Dhandapani V."/>
            <person name="Marshall H."/>
            <person name="Kissane S."/>
            <person name="Cuenca-Cambronero M."/>
            <person name="Asole G."/>
            <person name="Calvet F."/>
            <person name="Ruiz-Romero M."/>
            <person name="Marangio P."/>
            <person name="Guigo R."/>
            <person name="Rago D."/>
            <person name="Mirbahai L."/>
            <person name="Eastwood N."/>
            <person name="Colbourne J.K."/>
            <person name="Zhou J."/>
            <person name="Mallon E."/>
            <person name="Orsini L."/>
        </authorList>
    </citation>
    <scope>NUCLEOTIDE SEQUENCE [LARGE SCALE GENOMIC DNA]</scope>
    <source>
        <strain evidence="4">LRV0_1</strain>
    </source>
</reference>
<dbReference type="SFLD" id="SFLDG01200">
    <property type="entry name" value="SUF1.1"/>
    <property type="match status" value="1"/>
</dbReference>
<dbReference type="Proteomes" id="UP001234178">
    <property type="component" value="Unassembled WGS sequence"/>
</dbReference>
<dbReference type="PANTHER" id="PTHR12289">
    <property type="entry name" value="METAXIN RELATED"/>
    <property type="match status" value="1"/>
</dbReference>
<comment type="similarity">
    <text evidence="1">Belongs to the FAX family.</text>
</comment>
<dbReference type="PANTHER" id="PTHR12289:SF41">
    <property type="entry name" value="FAILED AXON CONNECTIONS-RELATED"/>
    <property type="match status" value="1"/>
</dbReference>
<dbReference type="SFLD" id="SFLDG01180">
    <property type="entry name" value="SUF1"/>
    <property type="match status" value="1"/>
</dbReference>
<evidence type="ECO:0000313" key="4">
    <source>
        <dbReference type="EMBL" id="KAK4011251.1"/>
    </source>
</evidence>
<dbReference type="SUPFAM" id="SSF47616">
    <property type="entry name" value="GST C-terminal domain-like"/>
    <property type="match status" value="1"/>
</dbReference>
<dbReference type="InterPro" id="IPR040079">
    <property type="entry name" value="Glutathione_S-Trfase"/>
</dbReference>
<dbReference type="SFLD" id="SFLDS00019">
    <property type="entry name" value="Glutathione_Transferase_(cytos"/>
    <property type="match status" value="1"/>
</dbReference>
<dbReference type="InterPro" id="IPR033468">
    <property type="entry name" value="Metaxin_GST"/>
</dbReference>
<dbReference type="SUPFAM" id="SSF52833">
    <property type="entry name" value="Thioredoxin-like"/>
    <property type="match status" value="1"/>
</dbReference>
<dbReference type="InterPro" id="IPR026928">
    <property type="entry name" value="FAX/IsoI-like"/>
</dbReference>
<comment type="caution">
    <text evidence="4">The sequence shown here is derived from an EMBL/GenBank/DDBJ whole genome shotgun (WGS) entry which is preliminary data.</text>
</comment>
<keyword evidence="5" id="KW-1185">Reference proteome</keyword>
<evidence type="ECO:0000259" key="3">
    <source>
        <dbReference type="Pfam" id="PF17172"/>
    </source>
</evidence>
<sequence>MAAAALEGKDGSNVVILHQLKRGKLTPCISPFALKLETYLRIAGIAYQNDFDEPMGPKGKTPWITLNGKKVGDSQLCLELLSETFHKDLSHHLSIEDKAVARAFQIMAEDHLYWVMLVWRWIYNGGSSLPLIQTDLHFAVRYLRPIVVSRVKSQVSAQGMGHHSQSEVMEMGLKDLRAISNFLGTKSFLMGDQPIEVDCAMFGILAQILWNSLGCPYEPHFTAGELINLKGYCERMKRTFWPDWNQCLIPPLVR</sequence>